<dbReference type="GO" id="GO:0006227">
    <property type="term" value="P:dUDP biosynthetic process"/>
    <property type="evidence" value="ECO:0007669"/>
    <property type="project" value="TreeGrafter"/>
</dbReference>
<organism evidence="10 11">
    <name type="scientific">Campylobacter corcagiensis</name>
    <dbReference type="NCBI Taxonomy" id="1448857"/>
    <lineage>
        <taxon>Bacteria</taxon>
        <taxon>Pseudomonadati</taxon>
        <taxon>Campylobacterota</taxon>
        <taxon>Epsilonproteobacteria</taxon>
        <taxon>Campylobacterales</taxon>
        <taxon>Campylobacteraceae</taxon>
        <taxon>Campylobacter</taxon>
    </lineage>
</organism>
<dbReference type="InterPro" id="IPR018094">
    <property type="entry name" value="Thymidylate_kinase"/>
</dbReference>
<proteinExistence type="inferred from homology"/>
<evidence type="ECO:0000313" key="11">
    <source>
        <dbReference type="Proteomes" id="UP000594749"/>
    </source>
</evidence>
<feature type="binding site" evidence="8">
    <location>
        <begin position="7"/>
        <end position="14"/>
    </location>
    <ligand>
        <name>ATP</name>
        <dbReference type="ChEBI" id="CHEBI:30616"/>
    </ligand>
</feature>
<evidence type="ECO:0000256" key="6">
    <source>
        <dbReference type="ARBA" id="ARBA00022840"/>
    </source>
</evidence>
<keyword evidence="2 8" id="KW-0808">Transferase</keyword>
<keyword evidence="3 8" id="KW-0545">Nucleotide biosynthesis</keyword>
<keyword evidence="11" id="KW-1185">Reference proteome</keyword>
<dbReference type="Pfam" id="PF02223">
    <property type="entry name" value="Thymidylate_kin"/>
    <property type="match status" value="1"/>
</dbReference>
<dbReference type="CDD" id="cd01672">
    <property type="entry name" value="TMPK"/>
    <property type="match status" value="1"/>
</dbReference>
<reference evidence="10 11" key="1">
    <citation type="submission" date="2020-10" db="EMBL/GenBank/DDBJ databases">
        <title>Campylobacter and Helicobacter PacBio genomes.</title>
        <authorList>
            <person name="Lane C."/>
        </authorList>
    </citation>
    <scope>NUCLEOTIDE SEQUENCE [LARGE SCALE GENOMIC DNA]</scope>
    <source>
        <strain evidence="10 11">2016D-0077</strain>
    </source>
</reference>
<dbReference type="PANTHER" id="PTHR10344:SF4">
    <property type="entry name" value="UMP-CMP KINASE 2, MITOCHONDRIAL"/>
    <property type="match status" value="1"/>
</dbReference>
<evidence type="ECO:0000259" key="9">
    <source>
        <dbReference type="Pfam" id="PF02223"/>
    </source>
</evidence>
<dbReference type="PANTHER" id="PTHR10344">
    <property type="entry name" value="THYMIDYLATE KINASE"/>
    <property type="match status" value="1"/>
</dbReference>
<dbReference type="GO" id="GO:0006233">
    <property type="term" value="P:dTDP biosynthetic process"/>
    <property type="evidence" value="ECO:0007669"/>
    <property type="project" value="InterPro"/>
</dbReference>
<comment type="similarity">
    <text evidence="1 8">Belongs to the thymidylate kinase family.</text>
</comment>
<dbReference type="GO" id="GO:0006235">
    <property type="term" value="P:dTTP biosynthetic process"/>
    <property type="evidence" value="ECO:0007669"/>
    <property type="project" value="UniProtKB-UniRule"/>
</dbReference>
<protein>
    <recommendedName>
        <fullName evidence="8">Thymidylate kinase</fullName>
        <ecNumber evidence="8">2.7.4.9</ecNumber>
    </recommendedName>
    <alternativeName>
        <fullName evidence="8">dTMP kinase</fullName>
    </alternativeName>
</protein>
<keyword evidence="5 8" id="KW-0418">Kinase</keyword>
<dbReference type="AlphaFoldDB" id="A0A7M1LEZ7"/>
<dbReference type="OrthoDB" id="9774907at2"/>
<dbReference type="EMBL" id="CP063078">
    <property type="protein sequence ID" value="QOQ87128.1"/>
    <property type="molecule type" value="Genomic_DNA"/>
</dbReference>
<dbReference type="InterPro" id="IPR027417">
    <property type="entry name" value="P-loop_NTPase"/>
</dbReference>
<dbReference type="HAMAP" id="MF_00165">
    <property type="entry name" value="Thymidylate_kinase"/>
    <property type="match status" value="1"/>
</dbReference>
<dbReference type="RefSeq" id="WP_025803484.1">
    <property type="nucleotide sequence ID" value="NZ_CP053842.1"/>
</dbReference>
<dbReference type="GO" id="GO:0005524">
    <property type="term" value="F:ATP binding"/>
    <property type="evidence" value="ECO:0007669"/>
    <property type="project" value="UniProtKB-UniRule"/>
</dbReference>
<evidence type="ECO:0000256" key="1">
    <source>
        <dbReference type="ARBA" id="ARBA00009776"/>
    </source>
</evidence>
<evidence type="ECO:0000256" key="7">
    <source>
        <dbReference type="ARBA" id="ARBA00048743"/>
    </source>
</evidence>
<dbReference type="GO" id="GO:0004798">
    <property type="term" value="F:dTMP kinase activity"/>
    <property type="evidence" value="ECO:0007669"/>
    <property type="project" value="UniProtKB-UniRule"/>
</dbReference>
<dbReference type="SUPFAM" id="SSF52540">
    <property type="entry name" value="P-loop containing nucleoside triphosphate hydrolases"/>
    <property type="match status" value="1"/>
</dbReference>
<dbReference type="NCBIfam" id="TIGR00041">
    <property type="entry name" value="DTMP_kinase"/>
    <property type="match status" value="1"/>
</dbReference>
<dbReference type="InterPro" id="IPR039430">
    <property type="entry name" value="Thymidylate_kin-like_dom"/>
</dbReference>
<accession>A0A7M1LEZ7</accession>
<name>A0A7M1LEZ7_9BACT</name>
<evidence type="ECO:0000313" key="10">
    <source>
        <dbReference type="EMBL" id="QOQ87128.1"/>
    </source>
</evidence>
<dbReference type="Gene3D" id="3.40.50.300">
    <property type="entry name" value="P-loop containing nucleotide triphosphate hydrolases"/>
    <property type="match status" value="1"/>
</dbReference>
<evidence type="ECO:0000256" key="8">
    <source>
        <dbReference type="HAMAP-Rule" id="MF_00165"/>
    </source>
</evidence>
<sequence length="191" mass="21780">MLVTFEGIDGVGKSTQIELLKKAYPDAIITKEPGGTEFGKKIRQIVLNGSDISFRAEILLFLADRAQHYEKVIAPNSKNLILSDRGFISGMAYAMANEPNLDIEELLMFNKFALKGNFGDKFIFFKIDKDTLISRLSTREKDSIEARGMEYLLRVQDYMEMILKNLKFKVLTVKADDEILAINEKIKEFIK</sequence>
<keyword evidence="4 8" id="KW-0547">Nucleotide-binding</keyword>
<comment type="function">
    <text evidence="8">Phosphorylation of dTMP to form dTDP in both de novo and salvage pathways of dTTP synthesis.</text>
</comment>
<evidence type="ECO:0000256" key="4">
    <source>
        <dbReference type="ARBA" id="ARBA00022741"/>
    </source>
</evidence>
<keyword evidence="6 8" id="KW-0067">ATP-binding</keyword>
<evidence type="ECO:0000256" key="3">
    <source>
        <dbReference type="ARBA" id="ARBA00022727"/>
    </source>
</evidence>
<dbReference type="EC" id="2.7.4.9" evidence="8"/>
<dbReference type="GO" id="GO:0005829">
    <property type="term" value="C:cytosol"/>
    <property type="evidence" value="ECO:0007669"/>
    <property type="project" value="TreeGrafter"/>
</dbReference>
<feature type="domain" description="Thymidylate kinase-like" evidence="9">
    <location>
        <begin position="5"/>
        <end position="186"/>
    </location>
</feature>
<gene>
    <name evidence="8" type="primary">tmk</name>
    <name evidence="10" type="ORF">IMC76_07910</name>
</gene>
<comment type="catalytic activity">
    <reaction evidence="7 8">
        <text>dTMP + ATP = dTDP + ADP</text>
        <dbReference type="Rhea" id="RHEA:13517"/>
        <dbReference type="ChEBI" id="CHEBI:30616"/>
        <dbReference type="ChEBI" id="CHEBI:58369"/>
        <dbReference type="ChEBI" id="CHEBI:63528"/>
        <dbReference type="ChEBI" id="CHEBI:456216"/>
        <dbReference type="EC" id="2.7.4.9"/>
    </reaction>
</comment>
<dbReference type="Proteomes" id="UP000594749">
    <property type="component" value="Chromosome"/>
</dbReference>
<evidence type="ECO:0000256" key="2">
    <source>
        <dbReference type="ARBA" id="ARBA00022679"/>
    </source>
</evidence>
<evidence type="ECO:0000256" key="5">
    <source>
        <dbReference type="ARBA" id="ARBA00022777"/>
    </source>
</evidence>